<evidence type="ECO:0000313" key="3">
    <source>
        <dbReference type="EMBL" id="MBD8489638.1"/>
    </source>
</evidence>
<keyword evidence="4" id="KW-1185">Reference proteome</keyword>
<dbReference type="Proteomes" id="UP000647133">
    <property type="component" value="Unassembled WGS sequence"/>
</dbReference>
<dbReference type="Gene3D" id="3.40.630.10">
    <property type="entry name" value="Zn peptidases"/>
    <property type="match status" value="1"/>
</dbReference>
<name>A0ABR9ALG3_9BACT</name>
<keyword evidence="1" id="KW-0378">Hydrolase</keyword>
<reference evidence="3 4" key="1">
    <citation type="submission" date="2020-09" db="EMBL/GenBank/DDBJ databases">
        <title>Echinicola sp. CAU 1574 isolated from sand of Sido Beach.</title>
        <authorList>
            <person name="Kim W."/>
        </authorList>
    </citation>
    <scope>NUCLEOTIDE SEQUENCE [LARGE SCALE GENOMIC DNA]</scope>
    <source>
        <strain evidence="3 4">CAU 1574</strain>
    </source>
</reference>
<dbReference type="Pfam" id="PF07687">
    <property type="entry name" value="M20_dimer"/>
    <property type="match status" value="1"/>
</dbReference>
<dbReference type="InterPro" id="IPR017439">
    <property type="entry name" value="Amidohydrolase"/>
</dbReference>
<feature type="domain" description="Peptidase M20 dimerisation" evidence="2">
    <location>
        <begin position="179"/>
        <end position="260"/>
    </location>
</feature>
<gene>
    <name evidence="3" type="ORF">IFO69_12855</name>
</gene>
<dbReference type="SUPFAM" id="SSF53187">
    <property type="entry name" value="Zn-dependent exopeptidases"/>
    <property type="match status" value="1"/>
</dbReference>
<dbReference type="SUPFAM" id="SSF55031">
    <property type="entry name" value="Bacterial exopeptidase dimerisation domain"/>
    <property type="match status" value="1"/>
</dbReference>
<dbReference type="Gene3D" id="3.30.70.360">
    <property type="match status" value="1"/>
</dbReference>
<accession>A0ABR9ALG3</accession>
<proteinExistence type="predicted"/>
<dbReference type="InterPro" id="IPR011650">
    <property type="entry name" value="Peptidase_M20_dimer"/>
</dbReference>
<evidence type="ECO:0000259" key="2">
    <source>
        <dbReference type="Pfam" id="PF07687"/>
    </source>
</evidence>
<dbReference type="InterPro" id="IPR002933">
    <property type="entry name" value="Peptidase_M20"/>
</dbReference>
<protein>
    <submittedName>
        <fullName evidence="3">Amidohydrolase</fullName>
    </submittedName>
</protein>
<dbReference type="InterPro" id="IPR036264">
    <property type="entry name" value="Bact_exopeptidase_dim_dom"/>
</dbReference>
<sequence>MKKSDHQILTKFRKALHQYPELSHQEKETTHFIKDFFEPLKPNEMIENLGGHGLAIIFKGKENGPRTLFRCELDALPIHEELNTNHKSKLEGKSHTCGHDGHMAIIAGLGLCLADKPLRKGEVVLLFQPAEETGEGAEKVIKDKNFAKIKPDFAFALHNLPGYPKHEIVLKKGAFAAASKGMIITLKGKTSHAAHPEDGNSPTEAMAKLMVGLQAIPQSLSSFSLITVIQAELGEIAFGTSPGKAVVRATLRSYDDETMTLLTTYAEQLSLLITKEYKLQCHIDYTESFASTVNDEAAWEYVNEAAKSLKLKTKHIRNPFRWSEDFGHFSAYTSTMLFGLGAGKSQPQLHEPTYDFPDDIIPTGVKIFETIAAQIHQ</sequence>
<comment type="caution">
    <text evidence="3">The sequence shown here is derived from an EMBL/GenBank/DDBJ whole genome shotgun (WGS) entry which is preliminary data.</text>
</comment>
<dbReference type="PANTHER" id="PTHR11014:SF169">
    <property type="entry name" value="CLAN MH, FAMILY M20, PEPTIDASE T-LIKE METALLOPEPTIDASE"/>
    <property type="match status" value="1"/>
</dbReference>
<dbReference type="NCBIfam" id="TIGR01891">
    <property type="entry name" value="amidohydrolases"/>
    <property type="match status" value="1"/>
</dbReference>
<organism evidence="3 4">
    <name type="scientific">Echinicola arenosa</name>
    <dbReference type="NCBI Taxonomy" id="2774144"/>
    <lineage>
        <taxon>Bacteria</taxon>
        <taxon>Pseudomonadati</taxon>
        <taxon>Bacteroidota</taxon>
        <taxon>Cytophagia</taxon>
        <taxon>Cytophagales</taxon>
        <taxon>Cyclobacteriaceae</taxon>
        <taxon>Echinicola</taxon>
    </lineage>
</organism>
<dbReference type="RefSeq" id="WP_192010530.1">
    <property type="nucleotide sequence ID" value="NZ_JACYTQ010000004.1"/>
</dbReference>
<evidence type="ECO:0000313" key="4">
    <source>
        <dbReference type="Proteomes" id="UP000647133"/>
    </source>
</evidence>
<dbReference type="PANTHER" id="PTHR11014">
    <property type="entry name" value="PEPTIDASE M20 FAMILY MEMBER"/>
    <property type="match status" value="1"/>
</dbReference>
<dbReference type="EMBL" id="JACYTQ010000004">
    <property type="protein sequence ID" value="MBD8489638.1"/>
    <property type="molecule type" value="Genomic_DNA"/>
</dbReference>
<dbReference type="Pfam" id="PF01546">
    <property type="entry name" value="Peptidase_M20"/>
    <property type="match status" value="1"/>
</dbReference>
<evidence type="ECO:0000256" key="1">
    <source>
        <dbReference type="ARBA" id="ARBA00022801"/>
    </source>
</evidence>
<dbReference type="PIRSF" id="PIRSF005962">
    <property type="entry name" value="Pept_M20D_amidohydro"/>
    <property type="match status" value="1"/>
</dbReference>